<comment type="caution">
    <text evidence="1">The sequence shown here is derived from an EMBL/GenBank/DDBJ whole genome shotgun (WGS) entry which is preliminary data.</text>
</comment>
<accession>A0A1E3VZW4</accession>
<name>A0A1E3VZW4_9HYPH</name>
<organism evidence="1 2">
    <name type="scientific">Methyloceanibacter methanicus</name>
    <dbReference type="NCBI Taxonomy" id="1774968"/>
    <lineage>
        <taxon>Bacteria</taxon>
        <taxon>Pseudomonadati</taxon>
        <taxon>Pseudomonadota</taxon>
        <taxon>Alphaproteobacteria</taxon>
        <taxon>Hyphomicrobiales</taxon>
        <taxon>Hyphomicrobiaceae</taxon>
        <taxon>Methyloceanibacter</taxon>
    </lineage>
</organism>
<dbReference type="RefSeq" id="WP_069437789.1">
    <property type="nucleotide sequence ID" value="NZ_LPWG01000012.1"/>
</dbReference>
<keyword evidence="2" id="KW-1185">Reference proteome</keyword>
<dbReference type="Proteomes" id="UP000094501">
    <property type="component" value="Unassembled WGS sequence"/>
</dbReference>
<evidence type="ECO:0008006" key="3">
    <source>
        <dbReference type="Google" id="ProtNLM"/>
    </source>
</evidence>
<protein>
    <recommendedName>
        <fullName evidence="3">Histidine kinase</fullName>
    </recommendedName>
</protein>
<dbReference type="OrthoDB" id="9808314at2"/>
<reference evidence="1 2" key="1">
    <citation type="journal article" date="2016" name="Environ. Microbiol.">
        <title>New Methyloceanibacter diversity from North Sea sediments includes methanotroph containing solely the soluble methane monooxygenase.</title>
        <authorList>
            <person name="Vekeman B."/>
            <person name="Kerckhof F.M."/>
            <person name="Cremers G."/>
            <person name="de Vos P."/>
            <person name="Vandamme P."/>
            <person name="Boon N."/>
            <person name="Op den Camp H.J."/>
            <person name="Heylen K."/>
        </authorList>
    </citation>
    <scope>NUCLEOTIDE SEQUENCE [LARGE SCALE GENOMIC DNA]</scope>
    <source>
        <strain evidence="1 2">R-67174</strain>
    </source>
</reference>
<gene>
    <name evidence="1" type="ORF">AUC68_06515</name>
</gene>
<proteinExistence type="predicted"/>
<sequence>MAFEDLKAELALLINQMENQPEDRHELYMQIREKLNEMRAFGMPVPEDLVRLEEELEAEFAAAQAPKKG</sequence>
<dbReference type="AlphaFoldDB" id="A0A1E3VZW4"/>
<evidence type="ECO:0000313" key="2">
    <source>
        <dbReference type="Proteomes" id="UP000094501"/>
    </source>
</evidence>
<evidence type="ECO:0000313" key="1">
    <source>
        <dbReference type="EMBL" id="ODR99070.1"/>
    </source>
</evidence>
<dbReference type="EMBL" id="LPWG01000012">
    <property type="protein sequence ID" value="ODR99070.1"/>
    <property type="molecule type" value="Genomic_DNA"/>
</dbReference>